<organism evidence="1 2">
    <name type="scientific">Pontiella sulfatireligans</name>
    <dbReference type="NCBI Taxonomy" id="2750658"/>
    <lineage>
        <taxon>Bacteria</taxon>
        <taxon>Pseudomonadati</taxon>
        <taxon>Kiritimatiellota</taxon>
        <taxon>Kiritimatiellia</taxon>
        <taxon>Kiritimatiellales</taxon>
        <taxon>Pontiellaceae</taxon>
        <taxon>Pontiella</taxon>
    </lineage>
</organism>
<evidence type="ECO:0000313" key="2">
    <source>
        <dbReference type="Proteomes" id="UP000346198"/>
    </source>
</evidence>
<protein>
    <recommendedName>
        <fullName evidence="3">Tyr recombinase domain-containing protein</fullName>
    </recommendedName>
</protein>
<evidence type="ECO:0008006" key="3">
    <source>
        <dbReference type="Google" id="ProtNLM"/>
    </source>
</evidence>
<keyword evidence="2" id="KW-1185">Reference proteome</keyword>
<dbReference type="Proteomes" id="UP000346198">
    <property type="component" value="Unassembled WGS sequence"/>
</dbReference>
<accession>A0A6C2UHG5</accession>
<reference evidence="1 2" key="1">
    <citation type="submission" date="2019-04" db="EMBL/GenBank/DDBJ databases">
        <authorList>
            <person name="Van Vliet M D."/>
        </authorList>
    </citation>
    <scope>NUCLEOTIDE SEQUENCE [LARGE SCALE GENOMIC DNA]</scope>
    <source>
        <strain evidence="1 2">F21</strain>
    </source>
</reference>
<evidence type="ECO:0000313" key="1">
    <source>
        <dbReference type="EMBL" id="VGO19652.1"/>
    </source>
</evidence>
<name>A0A6C2UHG5_9BACT</name>
<proteinExistence type="predicted"/>
<dbReference type="AlphaFoldDB" id="A0A6C2UHG5"/>
<sequence length="30" mass="3458">MGHKDVKTTEIYPHVMEKDFDAVKSPLDLL</sequence>
<gene>
    <name evidence="1" type="ORF">SCARR_01711</name>
</gene>
<dbReference type="EMBL" id="CAAHFH010000001">
    <property type="protein sequence ID" value="VGO19652.1"/>
    <property type="molecule type" value="Genomic_DNA"/>
</dbReference>